<dbReference type="EMBL" id="AP017378">
    <property type="protein sequence ID" value="BBD08761.1"/>
    <property type="molecule type" value="Genomic_DNA"/>
</dbReference>
<accession>A0A2Z6AZR0</accession>
<evidence type="ECO:0000313" key="1">
    <source>
        <dbReference type="EMBL" id="BBD08761.1"/>
    </source>
</evidence>
<reference evidence="1 2" key="1">
    <citation type="journal article" date="2018" name="Sci. Adv.">
        <title>Multi-heme cytochromes provide a pathway for survival in energy-limited environments.</title>
        <authorList>
            <person name="Deng X."/>
            <person name="Dohmae N."/>
            <person name="Nealson K.H."/>
            <person name="Hashimoto K."/>
            <person name="Okamoto A."/>
        </authorList>
    </citation>
    <scope>NUCLEOTIDE SEQUENCE [LARGE SCALE GENOMIC DNA]</scope>
    <source>
        <strain evidence="1 2">IS5</strain>
    </source>
</reference>
<evidence type="ECO:0008006" key="3">
    <source>
        <dbReference type="Google" id="ProtNLM"/>
    </source>
</evidence>
<organism evidence="1 2">
    <name type="scientific">Desulfovibrio ferrophilus</name>
    <dbReference type="NCBI Taxonomy" id="241368"/>
    <lineage>
        <taxon>Bacteria</taxon>
        <taxon>Pseudomonadati</taxon>
        <taxon>Thermodesulfobacteriota</taxon>
        <taxon>Desulfovibrionia</taxon>
        <taxon>Desulfovibrionales</taxon>
        <taxon>Desulfovibrionaceae</taxon>
        <taxon>Desulfovibrio</taxon>
    </lineage>
</organism>
<name>A0A2Z6AZR0_9BACT</name>
<dbReference type="AlphaFoldDB" id="A0A2Z6AZR0"/>
<keyword evidence="2" id="KW-1185">Reference proteome</keyword>
<dbReference type="Proteomes" id="UP000269883">
    <property type="component" value="Chromosome"/>
</dbReference>
<dbReference type="OrthoDB" id="5463178at2"/>
<proteinExistence type="predicted"/>
<evidence type="ECO:0000313" key="2">
    <source>
        <dbReference type="Proteomes" id="UP000269883"/>
    </source>
</evidence>
<gene>
    <name evidence="1" type="ORF">DFE_2035</name>
</gene>
<sequence>MAEWKDVGNLVAGAAPVLAGILGGPAGAVVGAAGALAASFLGVEPEPDRVVRALGNPENLLRLKELESAEKERLLAWQEKQLEAERDFERELGRRHEADMASDSWLSKNVRPLCLLIVTVAIVAASLDTKIAVDKLEALTGLGWGIYGYYFLGRSAFDKGAVRLHMGAK</sequence>
<dbReference type="RefSeq" id="WP_126379134.1">
    <property type="nucleotide sequence ID" value="NZ_AP017378.1"/>
</dbReference>
<dbReference type="KEGG" id="dfl:DFE_2035"/>
<protein>
    <recommendedName>
        <fullName evidence="3">Holin of 3TMs, for gene-transfer release</fullName>
    </recommendedName>
</protein>